<dbReference type="SUPFAM" id="SSF52540">
    <property type="entry name" value="P-loop containing nucleoside triphosphate hydrolases"/>
    <property type="match status" value="1"/>
</dbReference>
<feature type="domain" description="ATPase AAA-type core" evidence="1">
    <location>
        <begin position="25"/>
        <end position="71"/>
    </location>
</feature>
<evidence type="ECO:0000259" key="1">
    <source>
        <dbReference type="Pfam" id="PF13304"/>
    </source>
</evidence>
<dbReference type="InterPro" id="IPR027417">
    <property type="entry name" value="P-loop_NTPase"/>
</dbReference>
<dbReference type="STRING" id="927083.DB32_001802"/>
<dbReference type="RefSeq" id="WP_053231971.1">
    <property type="nucleotide sequence ID" value="NZ_CP011125.1"/>
</dbReference>
<organism evidence="2 3">
    <name type="scientific">Sandaracinus amylolyticus</name>
    <dbReference type="NCBI Taxonomy" id="927083"/>
    <lineage>
        <taxon>Bacteria</taxon>
        <taxon>Pseudomonadati</taxon>
        <taxon>Myxococcota</taxon>
        <taxon>Polyangia</taxon>
        <taxon>Polyangiales</taxon>
        <taxon>Sandaracinaceae</taxon>
        <taxon>Sandaracinus</taxon>
    </lineage>
</organism>
<dbReference type="PANTHER" id="PTHR40396">
    <property type="entry name" value="ATPASE-LIKE PROTEIN"/>
    <property type="match status" value="1"/>
</dbReference>
<dbReference type="GO" id="GO:0016887">
    <property type="term" value="F:ATP hydrolysis activity"/>
    <property type="evidence" value="ECO:0007669"/>
    <property type="project" value="InterPro"/>
</dbReference>
<dbReference type="OrthoDB" id="127554at2"/>
<dbReference type="Gene3D" id="3.40.50.300">
    <property type="entry name" value="P-loop containing nucleotide triphosphate hydrolases"/>
    <property type="match status" value="2"/>
</dbReference>
<dbReference type="Proteomes" id="UP000034883">
    <property type="component" value="Chromosome"/>
</dbReference>
<dbReference type="InterPro" id="IPR003959">
    <property type="entry name" value="ATPase_AAA_core"/>
</dbReference>
<proteinExistence type="predicted"/>
<accession>A0A0F6YH60</accession>
<name>A0A0F6YH60_9BACT</name>
<evidence type="ECO:0000313" key="3">
    <source>
        <dbReference type="Proteomes" id="UP000034883"/>
    </source>
</evidence>
<dbReference type="AlphaFoldDB" id="A0A0F6YH60"/>
<dbReference type="Pfam" id="PF13304">
    <property type="entry name" value="AAA_21"/>
    <property type="match status" value="2"/>
</dbReference>
<sequence>MLTTLALEGWKSFGALVELPLARTTLLVGPNASGKSNVLDAIRFLQGIALDLPLTDVLRGSWDGGRQVWPGIRGAEVEAAHVGAGRFTLGTAWSDASSKIEHGVCVQTRPEVALAEEALFDGDGRVRYWFDTHAKTLGERKGLQAGGAIAVAIRATGAGGRNVSATYSASRSLLGQIEITERVDPRVVENARAVRARLRGITHVEIHPQLMRDPAPLHWKQMGASGEHVAAVLHSMSDAQRADLVDWISELCAPRVGAIDFDVVESVREVYFFLREQSGARISARSLSDGTLRFLGILVALLTAPEGSLIVLEEPDVGLHPARVHLLAEILESVPRERNIQVLATTHSPILLAHLSDEVLANVIAFDRDPSTGWSIAKRVGTLPHYPLLRDSEQRDHLIATGWLERAL</sequence>
<evidence type="ECO:0000313" key="2">
    <source>
        <dbReference type="EMBL" id="AKF04653.1"/>
    </source>
</evidence>
<dbReference type="PIRSF" id="PIRSF029347">
    <property type="entry name" value="RecF"/>
    <property type="match status" value="1"/>
</dbReference>
<protein>
    <recommendedName>
        <fullName evidence="1">ATPase AAA-type core domain-containing protein</fullName>
    </recommendedName>
</protein>
<gene>
    <name evidence="2" type="ORF">DB32_001802</name>
</gene>
<dbReference type="KEGG" id="samy:DB32_001802"/>
<keyword evidence="3" id="KW-1185">Reference proteome</keyword>
<feature type="domain" description="ATPase AAA-type core" evidence="1">
    <location>
        <begin position="257"/>
        <end position="353"/>
    </location>
</feature>
<dbReference type="InterPro" id="IPR014555">
    <property type="entry name" value="RecF-like"/>
</dbReference>
<reference evidence="2 3" key="1">
    <citation type="submission" date="2015-03" db="EMBL/GenBank/DDBJ databases">
        <title>Genome assembly of Sandaracinus amylolyticus DSM 53668.</title>
        <authorList>
            <person name="Sharma G."/>
            <person name="Subramanian S."/>
        </authorList>
    </citation>
    <scope>NUCLEOTIDE SEQUENCE [LARGE SCALE GENOMIC DNA]</scope>
    <source>
        <strain evidence="2 3">DSM 53668</strain>
    </source>
</reference>
<dbReference type="EMBL" id="CP011125">
    <property type="protein sequence ID" value="AKF04653.1"/>
    <property type="molecule type" value="Genomic_DNA"/>
</dbReference>
<dbReference type="PANTHER" id="PTHR40396:SF1">
    <property type="entry name" value="ATPASE AAA-TYPE CORE DOMAIN-CONTAINING PROTEIN"/>
    <property type="match status" value="1"/>
</dbReference>
<dbReference type="GO" id="GO:0005524">
    <property type="term" value="F:ATP binding"/>
    <property type="evidence" value="ECO:0007669"/>
    <property type="project" value="InterPro"/>
</dbReference>